<dbReference type="AlphaFoldDB" id="A6GHR2"/>
<gene>
    <name evidence="2" type="ORF">PPSIR1_17240</name>
</gene>
<dbReference type="EMBL" id="ABCS01000123">
    <property type="protein sequence ID" value="EDM74604.1"/>
    <property type="molecule type" value="Genomic_DNA"/>
</dbReference>
<comment type="caution">
    <text evidence="2">The sequence shown here is derived from an EMBL/GenBank/DDBJ whole genome shotgun (WGS) entry which is preliminary data.</text>
</comment>
<evidence type="ECO:0000256" key="1">
    <source>
        <dbReference type="SAM" id="Phobius"/>
    </source>
</evidence>
<accession>A6GHR2</accession>
<proteinExistence type="predicted"/>
<reference evidence="2 3" key="1">
    <citation type="submission" date="2007-06" db="EMBL/GenBank/DDBJ databases">
        <authorList>
            <person name="Shimkets L."/>
            <person name="Ferriera S."/>
            <person name="Johnson J."/>
            <person name="Kravitz S."/>
            <person name="Beeson K."/>
            <person name="Sutton G."/>
            <person name="Rogers Y.-H."/>
            <person name="Friedman R."/>
            <person name="Frazier M."/>
            <person name="Venter J.C."/>
        </authorList>
    </citation>
    <scope>NUCLEOTIDE SEQUENCE [LARGE SCALE GENOMIC DNA]</scope>
    <source>
        <strain evidence="2 3">SIR-1</strain>
    </source>
</reference>
<dbReference type="STRING" id="391625.PPSIR1_17240"/>
<evidence type="ECO:0000313" key="2">
    <source>
        <dbReference type="EMBL" id="EDM74604.1"/>
    </source>
</evidence>
<name>A6GHR2_9BACT</name>
<keyword evidence="1" id="KW-0812">Transmembrane</keyword>
<sequence>MSDPKGPVELEIPEVGVVDEELEQLQAMRRGAGVSEHLRRALLWVGGVALFVGGPVGAFLGARQLAAQQLFGATDRLHACAQAWVPGRCEGAIGRVARKHPKTAADAEALALSFELLRARAQLRGAVSAVDAEARDRHARAFLDAPVGEPIFIEVEDGDEDVERLLDPRTEALQLGALAVALEDRCGHTEGAPIGPPLRAATALADLECAATLRAHEDAKDSGESRVARIAWSCLLGDSDRPLASLGRARLLTDHRDRMVALGCQAVAADTPGEVDGRAYLDTYGSSPLAGWHAAREAANGRISAWEWLTETPGLKDYNSLLAQAVVREGISPEQVDAHLANRTPPPIPTFVLLAARGALLGDGFGEDTKTLTYAPEALLGAAERLAAHEPEAHVLVRRRAVGLLAAEAAVALHRRGQHEQARRAARLADYQLHTTSLCWLGPGLLLETDAVDVRTTLTHAQTMMDARHPWLLVPTPERESLALVELRALAEAGFADAAYERATRLRDASESLMHHEAGATLELWISTLALQLGSSASLPRDPRGAEAELSFEHPELGMRVLAGMGGWPRDDAAPGTLDVWLDAFVVDQLDGRGRSVLRARADVAEWAGDAGAAKVWREREAAILGLARSEEGWMLLELAGF</sequence>
<keyword evidence="1" id="KW-1133">Transmembrane helix</keyword>
<feature type="transmembrane region" description="Helical" evidence="1">
    <location>
        <begin position="41"/>
        <end position="62"/>
    </location>
</feature>
<protein>
    <submittedName>
        <fullName evidence="2">Uncharacterized protein</fullName>
    </submittedName>
</protein>
<evidence type="ECO:0000313" key="3">
    <source>
        <dbReference type="Proteomes" id="UP000005801"/>
    </source>
</evidence>
<dbReference type="RefSeq" id="WP_006976248.1">
    <property type="nucleotide sequence ID" value="NZ_ABCS01000123.1"/>
</dbReference>
<organism evidence="2 3">
    <name type="scientific">Plesiocystis pacifica SIR-1</name>
    <dbReference type="NCBI Taxonomy" id="391625"/>
    <lineage>
        <taxon>Bacteria</taxon>
        <taxon>Pseudomonadati</taxon>
        <taxon>Myxococcota</taxon>
        <taxon>Polyangia</taxon>
        <taxon>Nannocystales</taxon>
        <taxon>Nannocystaceae</taxon>
        <taxon>Plesiocystis</taxon>
    </lineage>
</organism>
<dbReference type="Proteomes" id="UP000005801">
    <property type="component" value="Unassembled WGS sequence"/>
</dbReference>
<keyword evidence="3" id="KW-1185">Reference proteome</keyword>
<keyword evidence="1" id="KW-0472">Membrane</keyword>